<dbReference type="EC" id="1.2.1.50" evidence="4"/>
<evidence type="ECO:0000256" key="1">
    <source>
        <dbReference type="ARBA" id="ARBA00003277"/>
    </source>
</evidence>
<evidence type="ECO:0000313" key="10">
    <source>
        <dbReference type="Proteomes" id="UP001156627"/>
    </source>
</evidence>
<dbReference type="Pfam" id="PF05893">
    <property type="entry name" value="LuxC"/>
    <property type="match status" value="1"/>
</dbReference>
<dbReference type="InterPro" id="IPR016162">
    <property type="entry name" value="Ald_DH_N"/>
</dbReference>
<evidence type="ECO:0000256" key="8">
    <source>
        <dbReference type="ARBA" id="ARBA00049412"/>
    </source>
</evidence>
<evidence type="ECO:0000256" key="2">
    <source>
        <dbReference type="ARBA" id="ARBA00004908"/>
    </source>
</evidence>
<organism evidence="9 10">
    <name type="scientific">Dyella flagellata</name>
    <dbReference type="NCBI Taxonomy" id="1867833"/>
    <lineage>
        <taxon>Bacteria</taxon>
        <taxon>Pseudomonadati</taxon>
        <taxon>Pseudomonadota</taxon>
        <taxon>Gammaproteobacteria</taxon>
        <taxon>Lysobacterales</taxon>
        <taxon>Rhodanobacteraceae</taxon>
        <taxon>Dyella</taxon>
    </lineage>
</organism>
<evidence type="ECO:0000256" key="7">
    <source>
        <dbReference type="ARBA" id="ARBA00023223"/>
    </source>
</evidence>
<protein>
    <recommendedName>
        <fullName evidence="4">long-chain-fatty-acyl-CoA reductase</fullName>
        <ecNumber evidence="4">1.2.1.50</ecNumber>
    </recommendedName>
</protein>
<proteinExistence type="inferred from homology"/>
<dbReference type="InterPro" id="IPR008670">
    <property type="entry name" value="CoA_reduct_LuxC"/>
</dbReference>
<comment type="pathway">
    <text evidence="2">Lipid metabolism; fatty acid reduction for biolumincescence.</text>
</comment>
<gene>
    <name evidence="9" type="ORF">GCM10007898_21100</name>
</gene>
<keyword evidence="10" id="KW-1185">Reference proteome</keyword>
<evidence type="ECO:0000256" key="4">
    <source>
        <dbReference type="ARBA" id="ARBA00013020"/>
    </source>
</evidence>
<dbReference type="Gene3D" id="3.40.605.10">
    <property type="entry name" value="Aldehyde Dehydrogenase, Chain A, domain 1"/>
    <property type="match status" value="1"/>
</dbReference>
<keyword evidence="7" id="KW-0455">Luminescence</keyword>
<keyword evidence="5" id="KW-0521">NADP</keyword>
<comment type="similarity">
    <text evidence="3">Belongs to the LuxC family.</text>
</comment>
<name>A0ABQ5XA41_9GAMM</name>
<reference evidence="10" key="1">
    <citation type="journal article" date="2019" name="Int. J. Syst. Evol. Microbiol.">
        <title>The Global Catalogue of Microorganisms (GCM) 10K type strain sequencing project: providing services to taxonomists for standard genome sequencing and annotation.</title>
        <authorList>
            <consortium name="The Broad Institute Genomics Platform"/>
            <consortium name="The Broad Institute Genome Sequencing Center for Infectious Disease"/>
            <person name="Wu L."/>
            <person name="Ma J."/>
        </authorList>
    </citation>
    <scope>NUCLEOTIDE SEQUENCE [LARGE SCALE GENOMIC DNA]</scope>
    <source>
        <strain evidence="10">NBRC 111981</strain>
    </source>
</reference>
<evidence type="ECO:0000256" key="5">
    <source>
        <dbReference type="ARBA" id="ARBA00022857"/>
    </source>
</evidence>
<accession>A0ABQ5XA41</accession>
<comment type="function">
    <text evidence="1">LuxC is the fatty acid reductase enzyme responsible for synthesis of the aldehyde substrate for the luminescent reaction catalyzed by luciferase.</text>
</comment>
<evidence type="ECO:0000256" key="6">
    <source>
        <dbReference type="ARBA" id="ARBA00023002"/>
    </source>
</evidence>
<dbReference type="SUPFAM" id="SSF53720">
    <property type="entry name" value="ALDH-like"/>
    <property type="match status" value="1"/>
</dbReference>
<comment type="caution">
    <text evidence="9">The sequence shown here is derived from an EMBL/GenBank/DDBJ whole genome shotgun (WGS) entry which is preliminary data.</text>
</comment>
<sequence length="403" mass="44946">MTGNYISLIPNARSLEQLASTSVLFPFSDEALQFVDALSASLFLSPDSRAYPEILALAFWMRKANLVRLKQQMQQRNGDALLVPRGTVFHIAPSNVDTIFVYSWFLSLLCGNRNIIRLSSRSSAQTEILLSAIAKLLSAAEYTNIAERNLLVRYGRDDQVTTLLSSVCDVRVVWGGNATVQEIRRIPLPATSTEVAFANKYSLALISADAWLAADEPTRSKWTKGFYNDAYWFGQMACSSPRLIVWLGEATVARRAADQFWREVARLLSSSKTGFTDADYVNKLVASDALAMESTVSILQSHDNNIVRVWLDAPALHEERHCGGGLFFECAICQMKDLRPLLNRTVQTVSYAGISAEEIKDFVRSAPLAGIDRWVPMGRALDFSPVWDGFDLLRVLMREITVD</sequence>
<comment type="catalytic activity">
    <reaction evidence="8">
        <text>a long-chain fatty aldehyde + NADP(+) + CoA = a long-chain fatty acyl-CoA + NADPH + H(+)</text>
        <dbReference type="Rhea" id="RHEA:15437"/>
        <dbReference type="ChEBI" id="CHEBI:15378"/>
        <dbReference type="ChEBI" id="CHEBI:17176"/>
        <dbReference type="ChEBI" id="CHEBI:57287"/>
        <dbReference type="ChEBI" id="CHEBI:57783"/>
        <dbReference type="ChEBI" id="CHEBI:58349"/>
        <dbReference type="ChEBI" id="CHEBI:83139"/>
        <dbReference type="EC" id="1.2.1.50"/>
    </reaction>
</comment>
<dbReference type="EMBL" id="BSOA01000018">
    <property type="protein sequence ID" value="GLQ88540.1"/>
    <property type="molecule type" value="Genomic_DNA"/>
</dbReference>
<keyword evidence="6" id="KW-0560">Oxidoreductase</keyword>
<dbReference type="RefSeq" id="WP_284331981.1">
    <property type="nucleotide sequence ID" value="NZ_BSOA01000018.1"/>
</dbReference>
<evidence type="ECO:0000256" key="3">
    <source>
        <dbReference type="ARBA" id="ARBA00010915"/>
    </source>
</evidence>
<evidence type="ECO:0000313" key="9">
    <source>
        <dbReference type="EMBL" id="GLQ88540.1"/>
    </source>
</evidence>
<dbReference type="Proteomes" id="UP001156627">
    <property type="component" value="Unassembled WGS sequence"/>
</dbReference>
<dbReference type="InterPro" id="IPR016161">
    <property type="entry name" value="Ald_DH/histidinol_DH"/>
</dbReference>